<dbReference type="AlphaFoldDB" id="A0A9W9NG72"/>
<evidence type="ECO:0000256" key="1">
    <source>
        <dbReference type="SAM" id="Phobius"/>
    </source>
</evidence>
<feature type="domain" description="DUF7702" evidence="2">
    <location>
        <begin position="118"/>
        <end position="276"/>
    </location>
</feature>
<keyword evidence="1" id="KW-0472">Membrane</keyword>
<dbReference type="OrthoDB" id="2560628at2759"/>
<sequence length="338" mass="36294">MGAVTAEGIAIAELVVYIPIALLAIFVVFRHGFHRQLGWIYLCIFGGIRIGGSIMEILSSKHPDNVNDKEWATILQSVGLSPLLLSTLGLLKRIIDETSERVPSDPNSSKNLMMQGLAACPGIIGKLFSIYTKKATATSHRSKIIQLIQIPALIALILAISGGTDQASSNVSEHSGGKTKTRVAMILFLVIYVAACLFWVITVRDLSRMASSQKRLFLGIFVALPLIAVRLVYSLITEFGNNPKFSLIDGDAAVQLGMATIEEFIVVCMYTILGLITPRSSIDPAVGGGVISQDAHDLAMEAGNGRHAGAASSPYDNFPYAQAGAQHAYVQEYAVKGY</sequence>
<dbReference type="Pfam" id="PF24800">
    <property type="entry name" value="DUF7702"/>
    <property type="match status" value="2"/>
</dbReference>
<organism evidence="3 4">
    <name type="scientific">Penicillium cinerascens</name>
    <dbReference type="NCBI Taxonomy" id="70096"/>
    <lineage>
        <taxon>Eukaryota</taxon>
        <taxon>Fungi</taxon>
        <taxon>Dikarya</taxon>
        <taxon>Ascomycota</taxon>
        <taxon>Pezizomycotina</taxon>
        <taxon>Eurotiomycetes</taxon>
        <taxon>Eurotiomycetidae</taxon>
        <taxon>Eurotiales</taxon>
        <taxon>Aspergillaceae</taxon>
        <taxon>Penicillium</taxon>
    </lineage>
</organism>
<dbReference type="GeneID" id="83175784"/>
<feature type="domain" description="DUF7702" evidence="2">
    <location>
        <begin position="6"/>
        <end position="100"/>
    </location>
</feature>
<dbReference type="RefSeq" id="XP_058313895.1">
    <property type="nucleotide sequence ID" value="XM_058448484.1"/>
</dbReference>
<feature type="transmembrane region" description="Helical" evidence="1">
    <location>
        <begin position="12"/>
        <end position="33"/>
    </location>
</feature>
<feature type="transmembrane region" description="Helical" evidence="1">
    <location>
        <begin position="144"/>
        <end position="163"/>
    </location>
</feature>
<accession>A0A9W9NG72</accession>
<keyword evidence="1" id="KW-0812">Transmembrane</keyword>
<keyword evidence="4" id="KW-1185">Reference proteome</keyword>
<dbReference type="InterPro" id="IPR056119">
    <property type="entry name" value="DUF7702"/>
</dbReference>
<dbReference type="PANTHER" id="PTHR42109:SF2">
    <property type="entry name" value="INTEGRAL MEMBRANE PROTEIN"/>
    <property type="match status" value="1"/>
</dbReference>
<feature type="transmembrane region" description="Helical" evidence="1">
    <location>
        <begin position="216"/>
        <end position="236"/>
    </location>
</feature>
<keyword evidence="1" id="KW-1133">Transmembrane helix</keyword>
<feature type="transmembrane region" description="Helical" evidence="1">
    <location>
        <begin position="39"/>
        <end position="59"/>
    </location>
</feature>
<feature type="transmembrane region" description="Helical" evidence="1">
    <location>
        <begin position="256"/>
        <end position="276"/>
    </location>
</feature>
<dbReference type="Proteomes" id="UP001150904">
    <property type="component" value="Unassembled WGS sequence"/>
</dbReference>
<reference evidence="3" key="1">
    <citation type="submission" date="2022-12" db="EMBL/GenBank/DDBJ databases">
        <authorList>
            <person name="Petersen C."/>
        </authorList>
    </citation>
    <scope>NUCLEOTIDE SEQUENCE</scope>
    <source>
        <strain evidence="3">IBT 15544</strain>
    </source>
</reference>
<evidence type="ECO:0000313" key="4">
    <source>
        <dbReference type="Proteomes" id="UP001150904"/>
    </source>
</evidence>
<evidence type="ECO:0000313" key="3">
    <source>
        <dbReference type="EMBL" id="KAJ5219322.1"/>
    </source>
</evidence>
<protein>
    <recommendedName>
        <fullName evidence="2">DUF7702 domain-containing protein</fullName>
    </recommendedName>
</protein>
<name>A0A9W9NG72_9EURO</name>
<proteinExistence type="predicted"/>
<dbReference type="EMBL" id="JAPQKR010000004">
    <property type="protein sequence ID" value="KAJ5219322.1"/>
    <property type="molecule type" value="Genomic_DNA"/>
</dbReference>
<evidence type="ECO:0000259" key="2">
    <source>
        <dbReference type="Pfam" id="PF24800"/>
    </source>
</evidence>
<gene>
    <name evidence="3" type="ORF">N7498_001421</name>
</gene>
<feature type="transmembrane region" description="Helical" evidence="1">
    <location>
        <begin position="112"/>
        <end position="132"/>
    </location>
</feature>
<reference evidence="3" key="2">
    <citation type="journal article" date="2023" name="IMA Fungus">
        <title>Comparative genomic study of the Penicillium genus elucidates a diverse pangenome and 15 lateral gene transfer events.</title>
        <authorList>
            <person name="Petersen C."/>
            <person name="Sorensen T."/>
            <person name="Nielsen M.R."/>
            <person name="Sondergaard T.E."/>
            <person name="Sorensen J.L."/>
            <person name="Fitzpatrick D.A."/>
            <person name="Frisvad J.C."/>
            <person name="Nielsen K.L."/>
        </authorList>
    </citation>
    <scope>NUCLEOTIDE SEQUENCE</scope>
    <source>
        <strain evidence="3">IBT 15544</strain>
    </source>
</reference>
<dbReference type="PANTHER" id="PTHR42109">
    <property type="entry name" value="UNPLACED GENOMIC SCAFFOLD UM_SCAF_CONTIG_1.265, WHOLE GENOME SHOTGUN SEQUENCE"/>
    <property type="match status" value="1"/>
</dbReference>
<feature type="transmembrane region" description="Helical" evidence="1">
    <location>
        <begin position="183"/>
        <end position="204"/>
    </location>
</feature>
<comment type="caution">
    <text evidence="3">The sequence shown here is derived from an EMBL/GenBank/DDBJ whole genome shotgun (WGS) entry which is preliminary data.</text>
</comment>